<evidence type="ECO:0000256" key="1">
    <source>
        <dbReference type="ARBA" id="ARBA00004651"/>
    </source>
</evidence>
<protein>
    <submittedName>
        <fullName evidence="8">Uncharacterized membrane protein YgaE, UPF0421/DUF939 family</fullName>
    </submittedName>
</protein>
<dbReference type="STRING" id="188906.SAMN04488526_1318"/>
<dbReference type="EMBL" id="FNZQ01000001">
    <property type="protein sequence ID" value="SEK72108.1"/>
    <property type="molecule type" value="Genomic_DNA"/>
</dbReference>
<evidence type="ECO:0000256" key="2">
    <source>
        <dbReference type="ARBA" id="ARBA00022448"/>
    </source>
</evidence>
<accession>A0A1H7JBU5</accession>
<feature type="transmembrane region" description="Helical" evidence="7">
    <location>
        <begin position="53"/>
        <end position="74"/>
    </location>
</feature>
<keyword evidence="5 7" id="KW-1133">Transmembrane helix</keyword>
<keyword evidence="9" id="KW-1185">Reference proteome</keyword>
<feature type="transmembrane region" description="Helical" evidence="7">
    <location>
        <begin position="86"/>
        <end position="116"/>
    </location>
</feature>
<evidence type="ECO:0000256" key="5">
    <source>
        <dbReference type="ARBA" id="ARBA00022989"/>
    </source>
</evidence>
<organism evidence="8 9">
    <name type="scientific">Jannaschia helgolandensis</name>
    <dbReference type="NCBI Taxonomy" id="188906"/>
    <lineage>
        <taxon>Bacteria</taxon>
        <taxon>Pseudomonadati</taxon>
        <taxon>Pseudomonadota</taxon>
        <taxon>Alphaproteobacteria</taxon>
        <taxon>Rhodobacterales</taxon>
        <taxon>Roseobacteraceae</taxon>
        <taxon>Jannaschia</taxon>
    </lineage>
</organism>
<evidence type="ECO:0000256" key="4">
    <source>
        <dbReference type="ARBA" id="ARBA00022692"/>
    </source>
</evidence>
<dbReference type="AlphaFoldDB" id="A0A1H7JBU5"/>
<dbReference type="Pfam" id="PF04632">
    <property type="entry name" value="FUSC"/>
    <property type="match status" value="1"/>
</dbReference>
<evidence type="ECO:0000256" key="3">
    <source>
        <dbReference type="ARBA" id="ARBA00022475"/>
    </source>
</evidence>
<evidence type="ECO:0000256" key="7">
    <source>
        <dbReference type="SAM" id="Phobius"/>
    </source>
</evidence>
<reference evidence="8 9" key="1">
    <citation type="submission" date="2016-10" db="EMBL/GenBank/DDBJ databases">
        <authorList>
            <person name="de Groot N.N."/>
        </authorList>
    </citation>
    <scope>NUCLEOTIDE SEQUENCE [LARGE SCALE GENOMIC DNA]</scope>
    <source>
        <strain evidence="8 9">DSM 14858</strain>
    </source>
</reference>
<feature type="transmembrane region" description="Helical" evidence="7">
    <location>
        <begin position="29"/>
        <end position="47"/>
    </location>
</feature>
<evidence type="ECO:0000256" key="6">
    <source>
        <dbReference type="ARBA" id="ARBA00023136"/>
    </source>
</evidence>
<evidence type="ECO:0000313" key="8">
    <source>
        <dbReference type="EMBL" id="SEK72108.1"/>
    </source>
</evidence>
<evidence type="ECO:0000313" key="9">
    <source>
        <dbReference type="Proteomes" id="UP000199283"/>
    </source>
</evidence>
<keyword evidence="2" id="KW-0813">Transport</keyword>
<name>A0A1H7JBU5_9RHOB</name>
<dbReference type="RefSeq" id="WP_092760820.1">
    <property type="nucleotide sequence ID" value="NZ_FNZQ01000001.1"/>
</dbReference>
<dbReference type="Proteomes" id="UP000199283">
    <property type="component" value="Unassembled WGS sequence"/>
</dbReference>
<comment type="subcellular location">
    <subcellularLocation>
        <location evidence="1">Cell membrane</location>
        <topology evidence="1">Multi-pass membrane protein</topology>
    </subcellularLocation>
</comment>
<sequence length="363" mass="39028">MQIFRIVSRFLSRMGLDYDNATLRDAARLSIQSAIAAMVSYIVIRAIGSDEAFVAILSAVLILQPSVGGTIDAARTRIAASVIGSLIGLVSLIVLPTGFGTAFALLFTMLIINAFAQLKPEWSYGVVAAVALSIADTEDLTTASITRLVAIALGVATGLIVSATIWPDTATARFERHLSAALRHMADAMRNVSEKAPQEKPDTDIKGHQAARDSLRSAREVNEAAKMADHGTMTQRLQAADAASDAIWLLNSIMQRTEDLRQTPLEEPLAPISKLGGDVLDALADGELIHDQISNLSKAIDRVVTTCRDATMTDARGGDQAEVIAFAFGTLLDQMRGVADSQPDPTHQTPTWAERVRLRRRSL</sequence>
<gene>
    <name evidence="8" type="ORF">SAMN04488526_1318</name>
</gene>
<keyword evidence="6 7" id="KW-0472">Membrane</keyword>
<keyword evidence="4 7" id="KW-0812">Transmembrane</keyword>
<dbReference type="GO" id="GO:0005886">
    <property type="term" value="C:plasma membrane"/>
    <property type="evidence" value="ECO:0007669"/>
    <property type="project" value="UniProtKB-SubCell"/>
</dbReference>
<proteinExistence type="predicted"/>
<keyword evidence="3" id="KW-1003">Cell membrane</keyword>
<dbReference type="PANTHER" id="PTHR30509:SF9">
    <property type="entry name" value="MULTIDRUG RESISTANCE PROTEIN MDTO"/>
    <property type="match status" value="1"/>
</dbReference>
<dbReference type="OrthoDB" id="7843322at2"/>
<dbReference type="PANTHER" id="PTHR30509">
    <property type="entry name" value="P-HYDROXYBENZOIC ACID EFFLUX PUMP SUBUNIT-RELATED"/>
    <property type="match status" value="1"/>
</dbReference>
<feature type="transmembrane region" description="Helical" evidence="7">
    <location>
        <begin position="148"/>
        <end position="166"/>
    </location>
</feature>
<dbReference type="InterPro" id="IPR006726">
    <property type="entry name" value="PHBA_efflux_AaeB/fusaric-R"/>
</dbReference>